<keyword evidence="4 18" id="KW-0031">Aminopeptidase</keyword>
<feature type="binding site" evidence="16">
    <location>
        <position position="398"/>
    </location>
    <ligand>
        <name>Zn(2+)</name>
        <dbReference type="ChEBI" id="CHEBI:29105"/>
        <note>catalytic</note>
    </ligand>
</feature>
<evidence type="ECO:0000256" key="13">
    <source>
        <dbReference type="ARBA" id="ARBA00023136"/>
    </source>
</evidence>
<dbReference type="Proteomes" id="UP001501920">
    <property type="component" value="Chromosome 15"/>
</dbReference>
<evidence type="ECO:0000256" key="12">
    <source>
        <dbReference type="ARBA" id="ARBA00023049"/>
    </source>
</evidence>
<keyword evidence="23" id="KW-1185">Reference proteome</keyword>
<dbReference type="GO" id="GO:0043171">
    <property type="term" value="P:peptide catabolic process"/>
    <property type="evidence" value="ECO:0007669"/>
    <property type="project" value="TreeGrafter"/>
</dbReference>
<evidence type="ECO:0000256" key="11">
    <source>
        <dbReference type="ARBA" id="ARBA00022989"/>
    </source>
</evidence>
<keyword evidence="7 16" id="KW-0479">Metal-binding</keyword>
<dbReference type="Gene3D" id="2.60.40.1730">
    <property type="entry name" value="tricorn interacting facor f3 domain"/>
    <property type="match status" value="1"/>
</dbReference>
<evidence type="ECO:0000256" key="10">
    <source>
        <dbReference type="ARBA" id="ARBA00022968"/>
    </source>
</evidence>
<sequence>MGKGGFVASVVGTIAVIIIIGLSVGTQKHKQEESRTKVMPKVEVKPKTAVMPKTVVKPKTAVKPKTVVKPKTEDDPIHEAKLWKNYRLPTSLVPLYYNVTLWPQLKMDIYGRYIFIGHSGAAFMCVNETDLILIHSYELKYSLTWGRHHAMLRGLSGAKAPAIKKIWLEVETQYLVVQLSEKLQVGMTYWLYTEFQGELADDLRGFYRSEFFENGVKKVVATTQMQPTFARKAFPCFDEPAMKAVFHMTLIHPLRTVALANATEIIFHNKKLVLQTKFEPTEKMSTYLLAFVVSDFISIKSPAEAKVLVRTIWAQRKAIEAGQGKYALNITGNIINFYQNYYNSTYPLQKSDQIALPTFSFGAMENSFKEKALLFDPSMSSNQDHEWALMANSHEVAHMWFGNLVTMKWWNDLWLNEGLATYVSYLGADDVQPTWNMKDLMVLYEVQKAFALDAVASSHPLSSPEEKVNTPAEIADQFDYITYSKGAAVLRMLSEFLSEPVFARGLSAYLKQFAYGNTVYTDLWGNLQEVTVNLPASVTEIMNRWILQMGYPVVTIDTQTGRISQEHFLLDSESEPDRPSLYNYEWFVPIKWMKNGTVMGQHWLLEKTATHEPMRTNSEWVLANVNVSGFYRVNYDSQNWQRLISQLTSDHSVIPVINRAQILDDAFKLARAKIISITVALSITKYLSEEREYMPWESAIKKLDHFFLMFDWTEVYGAMEEYLRGKVQPLFNYFKNITADWTEIPSSHTDQYNQVNAISLACITGVEGCVNLTKTWYRQWMENPDKNPIHPNLKMTVYCNAIAAGGVEEWEFGWNMYKSSSSAAEAEMLLYGLSCSKDLSLLSRYLKYTLGVNMIRKQDATSAILYVANNKHGHLLTWFFIRDNWDHIIYDFVCCRGGLFSFSRIILGVSKRFSTLFELIWLRQFREELLYSGFINTAFVVHHAIETTKANMKWVAQNKKEVMRWLTEESA</sequence>
<dbReference type="SUPFAM" id="SSF55486">
    <property type="entry name" value="Metalloproteases ('zincins'), catalytic domain"/>
    <property type="match status" value="1"/>
</dbReference>
<dbReference type="InterPro" id="IPR034016">
    <property type="entry name" value="M1_APN-typ"/>
</dbReference>
<keyword evidence="13" id="KW-0472">Membrane</keyword>
<evidence type="ECO:0000256" key="1">
    <source>
        <dbReference type="ARBA" id="ARBA00004606"/>
    </source>
</evidence>
<dbReference type="FunFam" id="1.10.390.10:FF:000001">
    <property type="entry name" value="Aminopeptidase"/>
    <property type="match status" value="1"/>
</dbReference>
<evidence type="ECO:0000259" key="21">
    <source>
        <dbReference type="Pfam" id="PF17900"/>
    </source>
</evidence>
<dbReference type="Pfam" id="PF01433">
    <property type="entry name" value="Peptidase_M1"/>
    <property type="match status" value="1"/>
</dbReference>
<evidence type="ECO:0000259" key="20">
    <source>
        <dbReference type="Pfam" id="PF11838"/>
    </source>
</evidence>
<evidence type="ECO:0000256" key="18">
    <source>
        <dbReference type="RuleBase" id="RU364040"/>
    </source>
</evidence>
<keyword evidence="14" id="KW-0325">Glycoprotein</keyword>
<dbReference type="Pfam" id="PF17900">
    <property type="entry name" value="Peptidase_M1_N"/>
    <property type="match status" value="1"/>
</dbReference>
<reference evidence="22 23" key="1">
    <citation type="submission" date="2020-10" db="EMBL/GenBank/DDBJ databases">
        <title>Pygocentrus nattereri (red-bellied piranha) genome, fPygNat1, primary haplotype.</title>
        <authorList>
            <person name="Myers G."/>
            <person name="Meyer A."/>
            <person name="Karagic N."/>
            <person name="Pippel M."/>
            <person name="Winkler S."/>
            <person name="Tracey A."/>
            <person name="Wood J."/>
            <person name="Formenti G."/>
            <person name="Howe K."/>
            <person name="Fedrigo O."/>
            <person name="Jarvis E.D."/>
        </authorList>
    </citation>
    <scope>NUCLEOTIDE SEQUENCE [LARGE SCALE GENOMIC DNA]</scope>
</reference>
<feature type="binding site" evidence="16">
    <location>
        <position position="417"/>
    </location>
    <ligand>
        <name>Zn(2+)</name>
        <dbReference type="ChEBI" id="CHEBI:29105"/>
        <note>catalytic</note>
    </ligand>
</feature>
<feature type="domain" description="Peptidase M1 membrane alanine aminopeptidase" evidence="19">
    <location>
        <begin position="326"/>
        <end position="545"/>
    </location>
</feature>
<dbReference type="FunFam" id="2.60.40.1910:FF:000005">
    <property type="entry name" value="Aminopeptidase"/>
    <property type="match status" value="1"/>
</dbReference>
<dbReference type="GO" id="GO:0005615">
    <property type="term" value="C:extracellular space"/>
    <property type="evidence" value="ECO:0007669"/>
    <property type="project" value="TreeGrafter"/>
</dbReference>
<keyword evidence="11" id="KW-1133">Transmembrane helix</keyword>
<evidence type="ECO:0000256" key="14">
    <source>
        <dbReference type="ARBA" id="ARBA00023180"/>
    </source>
</evidence>
<evidence type="ECO:0000313" key="23">
    <source>
        <dbReference type="Proteomes" id="UP001501920"/>
    </source>
</evidence>
<comment type="cofactor">
    <cofactor evidence="16 18">
        <name>Zn(2+)</name>
        <dbReference type="ChEBI" id="CHEBI:29105"/>
    </cofactor>
    <text evidence="16 18">Binds 1 zinc ion per subunit.</text>
</comment>
<evidence type="ECO:0000256" key="6">
    <source>
        <dbReference type="ARBA" id="ARBA00022692"/>
    </source>
</evidence>
<dbReference type="InterPro" id="IPR001930">
    <property type="entry name" value="Peptidase_M1"/>
</dbReference>
<dbReference type="CDD" id="cd09601">
    <property type="entry name" value="M1_APN-Q_like"/>
    <property type="match status" value="1"/>
</dbReference>
<evidence type="ECO:0000256" key="15">
    <source>
        <dbReference type="PIRSR" id="PIRSR634016-1"/>
    </source>
</evidence>
<evidence type="ECO:0000256" key="9">
    <source>
        <dbReference type="ARBA" id="ARBA00022833"/>
    </source>
</evidence>
<dbReference type="FunFam" id="1.25.50.20:FF:000012">
    <property type="entry name" value="Aminopeptidase N"/>
    <property type="match status" value="1"/>
</dbReference>
<dbReference type="Gene3D" id="1.25.50.20">
    <property type="match status" value="1"/>
</dbReference>
<evidence type="ECO:0000256" key="5">
    <source>
        <dbReference type="ARBA" id="ARBA00022670"/>
    </source>
</evidence>
<dbReference type="EC" id="3.4.11.-" evidence="18"/>
<dbReference type="STRING" id="42514.ENSPNAP00000008136"/>
<dbReference type="GO" id="GO:0042277">
    <property type="term" value="F:peptide binding"/>
    <property type="evidence" value="ECO:0007669"/>
    <property type="project" value="TreeGrafter"/>
</dbReference>
<gene>
    <name evidence="22" type="primary">ANPEP</name>
</gene>
<dbReference type="PRINTS" id="PR00756">
    <property type="entry name" value="ALADIPTASE"/>
</dbReference>
<dbReference type="InterPro" id="IPR045357">
    <property type="entry name" value="Aminopeptidase_N-like_N"/>
</dbReference>
<dbReference type="FunFam" id="2.60.40.1730:FF:000001">
    <property type="entry name" value="Leucyl-cystinyl aminopeptidase"/>
    <property type="match status" value="1"/>
</dbReference>
<dbReference type="GO" id="GO:0006508">
    <property type="term" value="P:proteolysis"/>
    <property type="evidence" value="ECO:0007669"/>
    <property type="project" value="UniProtKB-KW"/>
</dbReference>
<comment type="similarity">
    <text evidence="2 18">Belongs to the peptidase M1 family.</text>
</comment>
<dbReference type="Ensembl" id="ENSPNAT00000000660.2">
    <property type="protein sequence ID" value="ENSPNAP00000008136.1"/>
    <property type="gene ID" value="ENSPNAG00000014278.2"/>
</dbReference>
<comment type="subunit">
    <text evidence="3">Homodimer.</text>
</comment>
<dbReference type="GO" id="GO:0005886">
    <property type="term" value="C:plasma membrane"/>
    <property type="evidence" value="ECO:0007669"/>
    <property type="project" value="TreeGrafter"/>
</dbReference>
<feature type="site" description="Transition state stabilizer" evidence="17">
    <location>
        <position position="483"/>
    </location>
</feature>
<keyword evidence="5 18" id="KW-0645">Protease</keyword>
<evidence type="ECO:0000256" key="2">
    <source>
        <dbReference type="ARBA" id="ARBA00010136"/>
    </source>
</evidence>
<dbReference type="GO" id="GO:0008270">
    <property type="term" value="F:zinc ion binding"/>
    <property type="evidence" value="ECO:0007669"/>
    <property type="project" value="UniProtKB-UniRule"/>
</dbReference>
<dbReference type="GO" id="GO:0005737">
    <property type="term" value="C:cytoplasm"/>
    <property type="evidence" value="ECO:0007669"/>
    <property type="project" value="TreeGrafter"/>
</dbReference>
<dbReference type="GeneTree" id="ENSGT00940000154876"/>
<feature type="domain" description="Aminopeptidase N-like N-terminal" evidence="21">
    <location>
        <begin position="93"/>
        <end position="288"/>
    </location>
</feature>
<evidence type="ECO:0000256" key="16">
    <source>
        <dbReference type="PIRSR" id="PIRSR634016-3"/>
    </source>
</evidence>
<feature type="active site" description="Proton acceptor" evidence="15">
    <location>
        <position position="395"/>
    </location>
</feature>
<keyword evidence="6" id="KW-0812">Transmembrane</keyword>
<keyword evidence="8 18" id="KW-0378">Hydrolase</keyword>
<dbReference type="PANTHER" id="PTHR11533">
    <property type="entry name" value="PROTEASE M1 ZINC METALLOPROTEASE"/>
    <property type="match status" value="1"/>
</dbReference>
<dbReference type="AlphaFoldDB" id="A0A3B4CB77"/>
<dbReference type="InterPro" id="IPR050344">
    <property type="entry name" value="Peptidase_M1_aminopeptidases"/>
</dbReference>
<dbReference type="InterPro" id="IPR042097">
    <property type="entry name" value="Aminopeptidase_N-like_N_sf"/>
</dbReference>
<evidence type="ECO:0000313" key="22">
    <source>
        <dbReference type="Ensembl" id="ENSPNAP00000008136.1"/>
    </source>
</evidence>
<evidence type="ECO:0000256" key="7">
    <source>
        <dbReference type="ARBA" id="ARBA00022723"/>
    </source>
</evidence>
<feature type="binding site" evidence="16">
    <location>
        <position position="394"/>
    </location>
    <ligand>
        <name>Zn(2+)</name>
        <dbReference type="ChEBI" id="CHEBI:29105"/>
        <note>catalytic</note>
    </ligand>
</feature>
<evidence type="ECO:0000256" key="8">
    <source>
        <dbReference type="ARBA" id="ARBA00022801"/>
    </source>
</evidence>
<keyword evidence="9 16" id="KW-0862">Zinc</keyword>
<reference evidence="22" key="3">
    <citation type="submission" date="2025-09" db="UniProtKB">
        <authorList>
            <consortium name="Ensembl"/>
        </authorList>
    </citation>
    <scope>IDENTIFICATION</scope>
</reference>
<evidence type="ECO:0000256" key="17">
    <source>
        <dbReference type="PIRSR" id="PIRSR634016-4"/>
    </source>
</evidence>
<accession>A0A3B4CB77</accession>
<keyword evidence="12 18" id="KW-0482">Metalloprotease</keyword>
<keyword evidence="10" id="KW-0735">Signal-anchor</keyword>
<dbReference type="Gene3D" id="2.60.40.1910">
    <property type="match status" value="1"/>
</dbReference>
<organism evidence="22 23">
    <name type="scientific">Pygocentrus nattereri</name>
    <name type="common">Red-bellied piranha</name>
    <dbReference type="NCBI Taxonomy" id="42514"/>
    <lineage>
        <taxon>Eukaryota</taxon>
        <taxon>Metazoa</taxon>
        <taxon>Chordata</taxon>
        <taxon>Craniata</taxon>
        <taxon>Vertebrata</taxon>
        <taxon>Euteleostomi</taxon>
        <taxon>Actinopterygii</taxon>
        <taxon>Neopterygii</taxon>
        <taxon>Teleostei</taxon>
        <taxon>Ostariophysi</taxon>
        <taxon>Characiformes</taxon>
        <taxon>Characoidei</taxon>
        <taxon>Pygocentrus</taxon>
    </lineage>
</organism>
<evidence type="ECO:0000259" key="19">
    <source>
        <dbReference type="Pfam" id="PF01433"/>
    </source>
</evidence>
<feature type="domain" description="ERAP1-like C-terminal" evidence="20">
    <location>
        <begin position="620"/>
        <end position="929"/>
    </location>
</feature>
<evidence type="ECO:0000256" key="4">
    <source>
        <dbReference type="ARBA" id="ARBA00022438"/>
    </source>
</evidence>
<dbReference type="Pfam" id="PF11838">
    <property type="entry name" value="ERAP1_C"/>
    <property type="match status" value="1"/>
</dbReference>
<dbReference type="InterPro" id="IPR027268">
    <property type="entry name" value="Peptidase_M4/M1_CTD_sf"/>
</dbReference>
<dbReference type="SUPFAM" id="SSF63737">
    <property type="entry name" value="Leukotriene A4 hydrolase N-terminal domain"/>
    <property type="match status" value="1"/>
</dbReference>
<comment type="subcellular location">
    <subcellularLocation>
        <location evidence="1">Membrane</location>
        <topology evidence="1">Single-pass type II membrane protein</topology>
    </subcellularLocation>
</comment>
<dbReference type="Gene3D" id="1.10.390.10">
    <property type="entry name" value="Neutral Protease Domain 2"/>
    <property type="match status" value="1"/>
</dbReference>
<name>A0A3B4CB77_PYGNA</name>
<reference evidence="22" key="2">
    <citation type="submission" date="2025-08" db="UniProtKB">
        <authorList>
            <consortium name="Ensembl"/>
        </authorList>
    </citation>
    <scope>IDENTIFICATION</scope>
</reference>
<dbReference type="GO" id="GO:0070006">
    <property type="term" value="F:metalloaminopeptidase activity"/>
    <property type="evidence" value="ECO:0007669"/>
    <property type="project" value="TreeGrafter"/>
</dbReference>
<protein>
    <recommendedName>
        <fullName evidence="18">Aminopeptidase</fullName>
        <ecNumber evidence="18">3.4.11.-</ecNumber>
    </recommendedName>
</protein>
<dbReference type="InterPro" id="IPR014782">
    <property type="entry name" value="Peptidase_M1_dom"/>
</dbReference>
<proteinExistence type="inferred from homology"/>
<dbReference type="InterPro" id="IPR024571">
    <property type="entry name" value="ERAP1-like_C_dom"/>
</dbReference>
<evidence type="ECO:0000256" key="3">
    <source>
        <dbReference type="ARBA" id="ARBA00011738"/>
    </source>
</evidence>
<dbReference type="PANTHER" id="PTHR11533:SF300">
    <property type="entry name" value="AMINOPEPTIDASE"/>
    <property type="match status" value="1"/>
</dbReference>